<feature type="region of interest" description="Disordered" evidence="1">
    <location>
        <begin position="1"/>
        <end position="24"/>
    </location>
</feature>
<dbReference type="Proteomes" id="UP001586593">
    <property type="component" value="Unassembled WGS sequence"/>
</dbReference>
<sequence>MHGRQHGRSRQERTLLPSEAAESPECFRCPPPNQGQAYHSLLFLLLCAHSEAPDDAAVCAPPSTLTSSVFSSWTLGESSPCSCHNHHRRHHDHHHPLSGGSGHRTSYSSNNRSRLSNVLQRRPGTPVRRRHGVWAKRYGVCLVSLDQGHGETVEP</sequence>
<proteinExistence type="predicted"/>
<feature type="compositionally biased region" description="Basic residues" evidence="1">
    <location>
        <begin position="84"/>
        <end position="96"/>
    </location>
</feature>
<name>A0ABR3W1W8_9PEZI</name>
<evidence type="ECO:0000313" key="2">
    <source>
        <dbReference type="EMBL" id="KAL1850675.1"/>
    </source>
</evidence>
<reference evidence="2 3" key="1">
    <citation type="journal article" date="2024" name="Commun. Biol.">
        <title>Comparative genomic analysis of thermophilic fungi reveals convergent evolutionary adaptations and gene losses.</title>
        <authorList>
            <person name="Steindorff A.S."/>
            <person name="Aguilar-Pontes M.V."/>
            <person name="Robinson A.J."/>
            <person name="Andreopoulos B."/>
            <person name="LaButti K."/>
            <person name="Kuo A."/>
            <person name="Mondo S."/>
            <person name="Riley R."/>
            <person name="Otillar R."/>
            <person name="Haridas S."/>
            <person name="Lipzen A."/>
            <person name="Grimwood J."/>
            <person name="Schmutz J."/>
            <person name="Clum A."/>
            <person name="Reid I.D."/>
            <person name="Moisan M.C."/>
            <person name="Butler G."/>
            <person name="Nguyen T.T.M."/>
            <person name="Dewar K."/>
            <person name="Conant G."/>
            <person name="Drula E."/>
            <person name="Henrissat B."/>
            <person name="Hansel C."/>
            <person name="Singer S."/>
            <person name="Hutchinson M.I."/>
            <person name="de Vries R.P."/>
            <person name="Natvig D.O."/>
            <person name="Powell A.J."/>
            <person name="Tsang A."/>
            <person name="Grigoriev I.V."/>
        </authorList>
    </citation>
    <scope>NUCLEOTIDE SEQUENCE [LARGE SCALE GENOMIC DNA]</scope>
    <source>
        <strain evidence="2 3">ATCC 24622</strain>
    </source>
</reference>
<keyword evidence="3" id="KW-1185">Reference proteome</keyword>
<organism evidence="2 3">
    <name type="scientific">Phialemonium thermophilum</name>
    <dbReference type="NCBI Taxonomy" id="223376"/>
    <lineage>
        <taxon>Eukaryota</taxon>
        <taxon>Fungi</taxon>
        <taxon>Dikarya</taxon>
        <taxon>Ascomycota</taxon>
        <taxon>Pezizomycotina</taxon>
        <taxon>Sordariomycetes</taxon>
        <taxon>Sordariomycetidae</taxon>
        <taxon>Cephalothecales</taxon>
        <taxon>Cephalothecaceae</taxon>
        <taxon>Phialemonium</taxon>
    </lineage>
</organism>
<protein>
    <submittedName>
        <fullName evidence="2">Uncharacterized protein</fullName>
    </submittedName>
</protein>
<feature type="compositionally biased region" description="Low complexity" evidence="1">
    <location>
        <begin position="103"/>
        <end position="122"/>
    </location>
</feature>
<comment type="caution">
    <text evidence="2">The sequence shown here is derived from an EMBL/GenBank/DDBJ whole genome shotgun (WGS) entry which is preliminary data.</text>
</comment>
<evidence type="ECO:0000256" key="1">
    <source>
        <dbReference type="SAM" id="MobiDB-lite"/>
    </source>
</evidence>
<dbReference type="EMBL" id="JAZHXJ010000822">
    <property type="protein sequence ID" value="KAL1850675.1"/>
    <property type="molecule type" value="Genomic_DNA"/>
</dbReference>
<accession>A0ABR3W1W8</accession>
<gene>
    <name evidence="2" type="ORF">VTK73DRAFT_9638</name>
</gene>
<evidence type="ECO:0000313" key="3">
    <source>
        <dbReference type="Proteomes" id="UP001586593"/>
    </source>
</evidence>
<feature type="region of interest" description="Disordered" evidence="1">
    <location>
        <begin position="84"/>
        <end position="126"/>
    </location>
</feature>